<dbReference type="GO" id="GO:0046872">
    <property type="term" value="F:metal ion binding"/>
    <property type="evidence" value="ECO:0007669"/>
    <property type="project" value="UniProtKB-KW"/>
</dbReference>
<keyword evidence="4" id="KW-0540">Nuclease</keyword>
<name>A0A821UHW6_9NEOP</name>
<organism evidence="9 10">
    <name type="scientific">Pieris macdunnoughi</name>
    <dbReference type="NCBI Taxonomy" id="345717"/>
    <lineage>
        <taxon>Eukaryota</taxon>
        <taxon>Metazoa</taxon>
        <taxon>Ecdysozoa</taxon>
        <taxon>Arthropoda</taxon>
        <taxon>Hexapoda</taxon>
        <taxon>Insecta</taxon>
        <taxon>Pterygota</taxon>
        <taxon>Neoptera</taxon>
        <taxon>Endopterygota</taxon>
        <taxon>Lepidoptera</taxon>
        <taxon>Glossata</taxon>
        <taxon>Ditrysia</taxon>
        <taxon>Papilionoidea</taxon>
        <taxon>Pieridae</taxon>
        <taxon>Pierinae</taxon>
        <taxon>Pieris</taxon>
    </lineage>
</organism>
<dbReference type="Pfam" id="PF13359">
    <property type="entry name" value="DDE_Tnp_4"/>
    <property type="match status" value="1"/>
</dbReference>
<accession>A0A821UHW6</accession>
<dbReference type="OrthoDB" id="6627079at2759"/>
<evidence type="ECO:0000259" key="8">
    <source>
        <dbReference type="Pfam" id="PF13359"/>
    </source>
</evidence>
<comment type="similarity">
    <text evidence="3">Belongs to the HARBI1 family.</text>
</comment>
<comment type="caution">
    <text evidence="9">The sequence shown here is derived from an EMBL/GenBank/DDBJ whole genome shotgun (WGS) entry which is preliminary data.</text>
</comment>
<dbReference type="GO" id="GO:0016787">
    <property type="term" value="F:hydrolase activity"/>
    <property type="evidence" value="ECO:0007669"/>
    <property type="project" value="UniProtKB-KW"/>
</dbReference>
<feature type="domain" description="DDE Tnp4" evidence="8">
    <location>
        <begin position="109"/>
        <end position="274"/>
    </location>
</feature>
<dbReference type="GO" id="GO:0005634">
    <property type="term" value="C:nucleus"/>
    <property type="evidence" value="ECO:0007669"/>
    <property type="project" value="UniProtKB-SubCell"/>
</dbReference>
<proteinExistence type="inferred from homology"/>
<evidence type="ECO:0000256" key="4">
    <source>
        <dbReference type="ARBA" id="ARBA00022722"/>
    </source>
</evidence>
<dbReference type="PANTHER" id="PTHR22930:SF269">
    <property type="entry name" value="NUCLEASE HARBI1-LIKE PROTEIN"/>
    <property type="match status" value="1"/>
</dbReference>
<protein>
    <recommendedName>
        <fullName evidence="8">DDE Tnp4 domain-containing protein</fullName>
    </recommendedName>
</protein>
<comment type="cofactor">
    <cofactor evidence="1">
        <name>a divalent metal cation</name>
        <dbReference type="ChEBI" id="CHEBI:60240"/>
    </cofactor>
</comment>
<evidence type="ECO:0000256" key="5">
    <source>
        <dbReference type="ARBA" id="ARBA00022723"/>
    </source>
</evidence>
<keyword evidence="7" id="KW-0539">Nucleus</keyword>
<evidence type="ECO:0000313" key="10">
    <source>
        <dbReference type="Proteomes" id="UP000663880"/>
    </source>
</evidence>
<dbReference type="AlphaFoldDB" id="A0A821UHW6"/>
<evidence type="ECO:0000256" key="2">
    <source>
        <dbReference type="ARBA" id="ARBA00004123"/>
    </source>
</evidence>
<evidence type="ECO:0000256" key="1">
    <source>
        <dbReference type="ARBA" id="ARBA00001968"/>
    </source>
</evidence>
<evidence type="ECO:0000256" key="3">
    <source>
        <dbReference type="ARBA" id="ARBA00006958"/>
    </source>
</evidence>
<evidence type="ECO:0000313" key="9">
    <source>
        <dbReference type="EMBL" id="CAF4889787.1"/>
    </source>
</evidence>
<comment type="subcellular location">
    <subcellularLocation>
        <location evidence="2">Nucleus</location>
    </subcellularLocation>
</comment>
<evidence type="ECO:0000256" key="6">
    <source>
        <dbReference type="ARBA" id="ARBA00022801"/>
    </source>
</evidence>
<dbReference type="InterPro" id="IPR045249">
    <property type="entry name" value="HARBI1-like"/>
</dbReference>
<dbReference type="InterPro" id="IPR027806">
    <property type="entry name" value="HARBI1_dom"/>
</dbReference>
<reference evidence="9" key="1">
    <citation type="submission" date="2021-02" db="EMBL/GenBank/DDBJ databases">
        <authorList>
            <person name="Steward A R."/>
        </authorList>
    </citation>
    <scope>NUCLEOTIDE SEQUENCE</scope>
</reference>
<gene>
    <name evidence="9" type="ORF">PMACD_LOCUS10354</name>
</gene>
<keyword evidence="6" id="KW-0378">Hydrolase</keyword>
<dbReference type="PANTHER" id="PTHR22930">
    <property type="match status" value="1"/>
</dbReference>
<dbReference type="GO" id="GO:0004518">
    <property type="term" value="F:nuclease activity"/>
    <property type="evidence" value="ECO:0007669"/>
    <property type="project" value="UniProtKB-KW"/>
</dbReference>
<evidence type="ECO:0000256" key="7">
    <source>
        <dbReference type="ARBA" id="ARBA00023242"/>
    </source>
</evidence>
<dbReference type="Proteomes" id="UP000663880">
    <property type="component" value="Unassembled WGS sequence"/>
</dbReference>
<dbReference type="EMBL" id="CAJOBZ010000031">
    <property type="protein sequence ID" value="CAF4889787.1"/>
    <property type="molecule type" value="Genomic_DNA"/>
</dbReference>
<keyword evidence="10" id="KW-1185">Reference proteome</keyword>
<keyword evidence="5" id="KW-0479">Metal-binding</keyword>
<sequence length="354" mass="40399">MSKSDFEHLLEMIGPSIAKRETNIRQPVSPQTRLAITLRYLATGDSYSSLSYTFKVSKQLISKIIPDVCQELINSLAGYVKVPSSEQEWKQISREFEIRWNFPHCIGAIDGKHVMIVAPNNSGSEYYNYKNQFSMVLMAIADGNYNFIYANYGAKGRSSDSGIFQETPFYNALLENSLKLPRPEPITQGGTEMPYVIVGDSAFALTENIMKPYPGIHERGNKKRIFNYRLSRARRIIENVFGILCVVFRVFTKPIPLKPANCELVVIACVYLHNFLRRNSVSRSIYTPPQTFDFEDSEGNLLEGSWRRELSSFPMIDLQRRGRPASQSALCIREQFADYFITPEGRVPWQNNVA</sequence>